<sequence>MRSNIFNSNKFPYHGAVHEFGIASLKPWPQGRHRIPGEAEERNLAPFSPPSIRTPQPCDWGPSFIKAAVERWVIKSLHDLPRFRRLPIWMLGRGSSSEPSTFNWVSCSSLLAAAAGCEEEMKDYSLPSKKFRSGANDLQIRGEGQIT</sequence>
<evidence type="ECO:0000313" key="1">
    <source>
        <dbReference type="EMBL" id="KAL3566197.1"/>
    </source>
</evidence>
<organism evidence="1 2">
    <name type="scientific">Populus alba</name>
    <name type="common">White poplar</name>
    <dbReference type="NCBI Taxonomy" id="43335"/>
    <lineage>
        <taxon>Eukaryota</taxon>
        <taxon>Viridiplantae</taxon>
        <taxon>Streptophyta</taxon>
        <taxon>Embryophyta</taxon>
        <taxon>Tracheophyta</taxon>
        <taxon>Spermatophyta</taxon>
        <taxon>Magnoliopsida</taxon>
        <taxon>eudicotyledons</taxon>
        <taxon>Gunneridae</taxon>
        <taxon>Pentapetalae</taxon>
        <taxon>rosids</taxon>
        <taxon>fabids</taxon>
        <taxon>Malpighiales</taxon>
        <taxon>Salicaceae</taxon>
        <taxon>Saliceae</taxon>
        <taxon>Populus</taxon>
    </lineage>
</organism>
<dbReference type="EMBL" id="RCHU02000018">
    <property type="protein sequence ID" value="KAL3566197.1"/>
    <property type="molecule type" value="Genomic_DNA"/>
</dbReference>
<name>A0ACC4AJZ9_POPAL</name>
<protein>
    <submittedName>
        <fullName evidence="1">Uncharacterized protein</fullName>
    </submittedName>
</protein>
<gene>
    <name evidence="1" type="ORF">D5086_031612</name>
</gene>
<keyword evidence="2" id="KW-1185">Reference proteome</keyword>
<dbReference type="Proteomes" id="UP000309997">
    <property type="component" value="Unassembled WGS sequence"/>
</dbReference>
<reference evidence="1 2" key="1">
    <citation type="journal article" date="2024" name="Plant Biotechnol. J.">
        <title>Genome and CRISPR/Cas9 system of a widespread forest tree (Populus alba) in the world.</title>
        <authorList>
            <person name="Liu Y.J."/>
            <person name="Jiang P.F."/>
            <person name="Han X.M."/>
            <person name="Li X.Y."/>
            <person name="Wang H.M."/>
            <person name="Wang Y.J."/>
            <person name="Wang X.X."/>
            <person name="Zeng Q.Y."/>
        </authorList>
    </citation>
    <scope>NUCLEOTIDE SEQUENCE [LARGE SCALE GENOMIC DNA]</scope>
    <source>
        <strain evidence="2">cv. PAL-ZL1</strain>
    </source>
</reference>
<proteinExistence type="predicted"/>
<accession>A0ACC4AJZ9</accession>
<comment type="caution">
    <text evidence="1">The sequence shown here is derived from an EMBL/GenBank/DDBJ whole genome shotgun (WGS) entry which is preliminary data.</text>
</comment>
<evidence type="ECO:0000313" key="2">
    <source>
        <dbReference type="Proteomes" id="UP000309997"/>
    </source>
</evidence>